<reference evidence="1 2" key="1">
    <citation type="submission" date="2023-07" db="EMBL/GenBank/DDBJ databases">
        <title>Genomic Encyclopedia of Type Strains, Phase IV (KMG-IV): sequencing the most valuable type-strain genomes for metagenomic binning, comparative biology and taxonomic classification.</title>
        <authorList>
            <person name="Goeker M."/>
        </authorList>
    </citation>
    <scope>NUCLEOTIDE SEQUENCE [LARGE SCALE GENOMIC DNA]</scope>
    <source>
        <strain evidence="1 2">DSM 1277</strain>
    </source>
</reference>
<evidence type="ECO:0000313" key="2">
    <source>
        <dbReference type="Proteomes" id="UP001238467"/>
    </source>
</evidence>
<dbReference type="EMBL" id="JAUSUH010000021">
    <property type="protein sequence ID" value="MDQ0350175.1"/>
    <property type="molecule type" value="Genomic_DNA"/>
</dbReference>
<proteinExistence type="predicted"/>
<dbReference type="Proteomes" id="UP001238467">
    <property type="component" value="Unassembled WGS sequence"/>
</dbReference>
<dbReference type="NCBIfam" id="NF047386">
    <property type="entry name" value="T4SS_SepA_fam"/>
    <property type="match status" value="1"/>
</dbReference>
<dbReference type="RefSeq" id="WP_307064481.1">
    <property type="nucleotide sequence ID" value="NZ_JAUSUH010000021.1"/>
</dbReference>
<name>A0ABU0DP12_9HYPH</name>
<gene>
    <name evidence="1" type="ORF">J2S76_004632</name>
</gene>
<comment type="caution">
    <text evidence="1">The sequence shown here is derived from an EMBL/GenBank/DDBJ whole genome shotgun (WGS) entry which is preliminary data.</text>
</comment>
<accession>A0ABU0DP12</accession>
<organism evidence="1 2">
    <name type="scientific">Ancylobacter vacuolatus</name>
    <dbReference type="NCBI Taxonomy" id="223389"/>
    <lineage>
        <taxon>Bacteria</taxon>
        <taxon>Pseudomonadati</taxon>
        <taxon>Pseudomonadota</taxon>
        <taxon>Alphaproteobacteria</taxon>
        <taxon>Hyphomicrobiales</taxon>
        <taxon>Xanthobacteraceae</taxon>
        <taxon>Ancylobacter</taxon>
    </lineage>
</organism>
<sequence>MTHPVSLSAATFTRLQALAVPLVDTIETVINRALDALEATSAEPAKTPNMGAELFNPAGPPSLSYTTVKSAMLEGKRLPPAATYWNTLMYACIRAAAAKGKTAQEIVDLLLVPSVVGKKEEGGFRFIEEAGLSVQGQDANAAWRAIHRLATAVGLSVDVTFIWQQNPKATSPGKLGAFSL</sequence>
<keyword evidence="2" id="KW-1185">Reference proteome</keyword>
<evidence type="ECO:0000313" key="1">
    <source>
        <dbReference type="EMBL" id="MDQ0350175.1"/>
    </source>
</evidence>
<protein>
    <submittedName>
        <fullName evidence="1">Uncharacterized protein</fullName>
    </submittedName>
</protein>